<sequence>MNKHKIRSLKVCVNSGLRQYSLCCPPQPPRCGCPPQIPGFGRRIVPPSDCRPGPVPPNPCVPKFPGKDGWRKYRSLFFFIGVPLIIVQAIHSLGHELPPKGECRDYEYMRRRTKRFPWGKRGIKSLFHNPHVNHLPGECEPPPLDCD</sequence>
<evidence type="ECO:0000256" key="2">
    <source>
        <dbReference type="ARBA" id="ARBA00022792"/>
    </source>
</evidence>
<protein>
    <submittedName>
        <fullName evidence="7">Uncharacterized protein</fullName>
    </submittedName>
</protein>
<organism evidence="7 9">
    <name type="scientific">Spodoptera exigua</name>
    <name type="common">Beet armyworm</name>
    <name type="synonym">Noctua fulgens</name>
    <dbReference type="NCBI Taxonomy" id="7107"/>
    <lineage>
        <taxon>Eukaryota</taxon>
        <taxon>Metazoa</taxon>
        <taxon>Ecdysozoa</taxon>
        <taxon>Arthropoda</taxon>
        <taxon>Hexapoda</taxon>
        <taxon>Insecta</taxon>
        <taxon>Pterygota</taxon>
        <taxon>Neoptera</taxon>
        <taxon>Endopterygota</taxon>
        <taxon>Lepidoptera</taxon>
        <taxon>Glossata</taxon>
        <taxon>Ditrysia</taxon>
        <taxon>Noctuoidea</taxon>
        <taxon>Noctuidae</taxon>
        <taxon>Amphipyrinae</taxon>
        <taxon>Spodoptera</taxon>
    </lineage>
</organism>
<dbReference type="Proteomes" id="UP000648187">
    <property type="component" value="Unassembled WGS sequence"/>
</dbReference>
<dbReference type="AlphaFoldDB" id="A0A835L8M4"/>
<keyword evidence="6" id="KW-0812">Transmembrane</keyword>
<gene>
    <name evidence="8" type="ORF">HF086_001194</name>
    <name evidence="7" type="ORF">HW555_004190</name>
</gene>
<evidence type="ECO:0000256" key="3">
    <source>
        <dbReference type="ARBA" id="ARBA00022946"/>
    </source>
</evidence>
<dbReference type="Proteomes" id="UP000814243">
    <property type="component" value="Unassembled WGS sequence"/>
</dbReference>
<dbReference type="SUPFAM" id="SSF81411">
    <property type="entry name" value="Mitochondrial cytochrome c oxidase subunit VIa"/>
    <property type="match status" value="1"/>
</dbReference>
<dbReference type="EMBL" id="JACKWZ010000045">
    <property type="protein sequence ID" value="KAF9419263.1"/>
    <property type="molecule type" value="Genomic_DNA"/>
</dbReference>
<keyword evidence="5 6" id="KW-0472">Membrane</keyword>
<dbReference type="Gene3D" id="4.10.95.10">
    <property type="entry name" value="Cytochrome c oxidase, subunit VIa"/>
    <property type="match status" value="1"/>
</dbReference>
<reference evidence="8" key="2">
    <citation type="journal article" date="2021" name="G3 (Bethesda)">
        <title>Genome and transcriptome analysis of the beet armyworm Spodoptera exigua reveals targets for pest control. .</title>
        <authorList>
            <person name="Simon S."/>
            <person name="Breeschoten T."/>
            <person name="Jansen H.J."/>
            <person name="Dirks R.P."/>
            <person name="Schranz M.E."/>
            <person name="Ros V.I.D."/>
        </authorList>
    </citation>
    <scope>NUCLEOTIDE SEQUENCE</scope>
    <source>
        <strain evidence="8">TB_SE_WUR_2020</strain>
    </source>
</reference>
<evidence type="ECO:0000256" key="1">
    <source>
        <dbReference type="ARBA" id="ARBA00004273"/>
    </source>
</evidence>
<feature type="transmembrane region" description="Helical" evidence="6">
    <location>
        <begin position="76"/>
        <end position="94"/>
    </location>
</feature>
<dbReference type="InterPro" id="IPR036418">
    <property type="entry name" value="Cyt_c_oxidase_su6a_sf"/>
</dbReference>
<evidence type="ECO:0000256" key="4">
    <source>
        <dbReference type="ARBA" id="ARBA00023128"/>
    </source>
</evidence>
<evidence type="ECO:0000313" key="9">
    <source>
        <dbReference type="Proteomes" id="UP000648187"/>
    </source>
</evidence>
<keyword evidence="6" id="KW-1133">Transmembrane helix</keyword>
<keyword evidence="3" id="KW-0809">Transit peptide</keyword>
<dbReference type="GO" id="GO:0005743">
    <property type="term" value="C:mitochondrial inner membrane"/>
    <property type="evidence" value="ECO:0007669"/>
    <property type="project" value="UniProtKB-SubCell"/>
</dbReference>
<comment type="caution">
    <text evidence="7">The sequence shown here is derived from an EMBL/GenBank/DDBJ whole genome shotgun (WGS) entry which is preliminary data.</text>
</comment>
<dbReference type="InterPro" id="IPR001349">
    <property type="entry name" value="Cyt_c_oxidase_su6a"/>
</dbReference>
<name>A0A835L8M4_SPOEX</name>
<evidence type="ECO:0000256" key="5">
    <source>
        <dbReference type="ARBA" id="ARBA00023136"/>
    </source>
</evidence>
<dbReference type="Pfam" id="PF02046">
    <property type="entry name" value="COX6A"/>
    <property type="match status" value="1"/>
</dbReference>
<evidence type="ECO:0000313" key="7">
    <source>
        <dbReference type="EMBL" id="KAF9419263.1"/>
    </source>
</evidence>
<reference evidence="7" key="1">
    <citation type="submission" date="2020-08" db="EMBL/GenBank/DDBJ databases">
        <title>Spodoptera exigua strain:BAW_Kor-Di-RS1 Genome sequencing and assembly.</title>
        <authorList>
            <person name="Kim J."/>
            <person name="Nam H.Y."/>
            <person name="Kwon M."/>
            <person name="Choi J.H."/>
            <person name="Cho S.R."/>
            <person name="Kim G.-H."/>
        </authorList>
    </citation>
    <scope>NUCLEOTIDE SEQUENCE</scope>
    <source>
        <strain evidence="7">BAW_Kor-Di-RS1</strain>
        <tissue evidence="7">Whole-body</tissue>
    </source>
</reference>
<comment type="subcellular location">
    <subcellularLocation>
        <location evidence="1">Mitochondrion inner membrane</location>
    </subcellularLocation>
</comment>
<keyword evidence="9" id="KW-1185">Reference proteome</keyword>
<evidence type="ECO:0000256" key="6">
    <source>
        <dbReference type="SAM" id="Phobius"/>
    </source>
</evidence>
<accession>A0A835L8M4</accession>
<keyword evidence="2" id="KW-0999">Mitochondrion inner membrane</keyword>
<keyword evidence="4" id="KW-0496">Mitochondrion</keyword>
<evidence type="ECO:0000313" key="8">
    <source>
        <dbReference type="EMBL" id="KAH9633992.1"/>
    </source>
</evidence>
<proteinExistence type="predicted"/>
<dbReference type="EMBL" id="JACEFF010000624">
    <property type="protein sequence ID" value="KAH9633992.1"/>
    <property type="molecule type" value="Genomic_DNA"/>
</dbReference>